<dbReference type="EnsemblMetazoa" id="XM_038196860.1">
    <property type="protein sequence ID" value="XP_038052788.1"/>
    <property type="gene ID" value="LOC119725453"/>
</dbReference>
<protein>
    <recommendedName>
        <fullName evidence="4">C2H2-type domain-containing protein</fullName>
    </recommendedName>
</protein>
<reference evidence="5" key="1">
    <citation type="submission" date="2022-11" db="UniProtKB">
        <authorList>
            <consortium name="EnsemblMetazoa"/>
        </authorList>
    </citation>
    <scope>IDENTIFICATION</scope>
</reference>
<keyword evidence="1" id="KW-0863">Zinc-finger</keyword>
<name>A0A913ZLW1_PATMI</name>
<feature type="domain" description="C2H2-type" evidence="4">
    <location>
        <begin position="408"/>
        <end position="434"/>
    </location>
</feature>
<feature type="chain" id="PRO_5037410169" description="C2H2-type domain-containing protein" evidence="3">
    <location>
        <begin position="28"/>
        <end position="434"/>
    </location>
</feature>
<dbReference type="RefSeq" id="XP_038052788.1">
    <property type="nucleotide sequence ID" value="XM_038196860.1"/>
</dbReference>
<dbReference type="PROSITE" id="PS50157">
    <property type="entry name" value="ZINC_FINGER_C2H2_2"/>
    <property type="match status" value="1"/>
</dbReference>
<evidence type="ECO:0000256" key="3">
    <source>
        <dbReference type="SAM" id="SignalP"/>
    </source>
</evidence>
<evidence type="ECO:0000256" key="1">
    <source>
        <dbReference type="PROSITE-ProRule" id="PRU00042"/>
    </source>
</evidence>
<evidence type="ECO:0000259" key="4">
    <source>
        <dbReference type="PROSITE" id="PS50157"/>
    </source>
</evidence>
<keyword evidence="6" id="KW-1185">Reference proteome</keyword>
<dbReference type="GO" id="GO:0008270">
    <property type="term" value="F:zinc ion binding"/>
    <property type="evidence" value="ECO:0007669"/>
    <property type="project" value="UniProtKB-KW"/>
</dbReference>
<sequence length="434" mass="49905">MAQFINISLKLRLFFLFYQFTGDRTVARWMQPPHKSYRSSTRYKGFIEARVPAKENSIQKDNPNSHFYSARVRYALELASKFHESSLVYSVDNKNKILLGDQVAAVDRHLKIHRFFPSGDCPNLPDHDFPTPGYFIVPCGYLQMLPPALPSTLTKDDLGRDQYEYNIIITRVKTTRWYCKVTVLISSYMRIVHFLLIIFKGTSPVITTKYSSSALNPVERLWAPCTRALTSTSIPAALPGELPPKRQSLSQDERERKDAEVFNNAMERVKHYWKGLHYAGHPVTTITTPSGTQDAPFNDFDRVHTAVSSSATRLREDRAVNDEYKFVMRHMDRRIGMVIFAKCADPGCQHCSSNPPVAGDMLQCVRDFPTPVPSLDHPGHFFTFIEALRRGRDPPCEHMPLFQQKSLGRCKETGCKYVFTRKKDIDDHRRKLHR</sequence>
<dbReference type="Proteomes" id="UP000887568">
    <property type="component" value="Unplaced"/>
</dbReference>
<proteinExistence type="predicted"/>
<keyword evidence="1" id="KW-0479">Metal-binding</keyword>
<dbReference type="InterPro" id="IPR013087">
    <property type="entry name" value="Znf_C2H2_type"/>
</dbReference>
<evidence type="ECO:0000313" key="5">
    <source>
        <dbReference type="EnsemblMetazoa" id="XP_038052788.1"/>
    </source>
</evidence>
<keyword evidence="3" id="KW-0732">Signal</keyword>
<dbReference type="OrthoDB" id="2433005at2759"/>
<feature type="signal peptide" evidence="3">
    <location>
        <begin position="1"/>
        <end position="27"/>
    </location>
</feature>
<feature type="region of interest" description="Disordered" evidence="2">
    <location>
        <begin position="235"/>
        <end position="257"/>
    </location>
</feature>
<evidence type="ECO:0000256" key="2">
    <source>
        <dbReference type="SAM" id="MobiDB-lite"/>
    </source>
</evidence>
<accession>A0A913ZLW1</accession>
<dbReference type="GeneID" id="119725453"/>
<dbReference type="AlphaFoldDB" id="A0A913ZLW1"/>
<evidence type="ECO:0000313" key="6">
    <source>
        <dbReference type="Proteomes" id="UP000887568"/>
    </source>
</evidence>
<dbReference type="PROSITE" id="PS00028">
    <property type="entry name" value="ZINC_FINGER_C2H2_1"/>
    <property type="match status" value="1"/>
</dbReference>
<organism evidence="5 6">
    <name type="scientific">Patiria miniata</name>
    <name type="common">Bat star</name>
    <name type="synonym">Asterina miniata</name>
    <dbReference type="NCBI Taxonomy" id="46514"/>
    <lineage>
        <taxon>Eukaryota</taxon>
        <taxon>Metazoa</taxon>
        <taxon>Echinodermata</taxon>
        <taxon>Eleutherozoa</taxon>
        <taxon>Asterozoa</taxon>
        <taxon>Asteroidea</taxon>
        <taxon>Valvatacea</taxon>
        <taxon>Valvatida</taxon>
        <taxon>Asterinidae</taxon>
        <taxon>Patiria</taxon>
    </lineage>
</organism>
<keyword evidence="1" id="KW-0862">Zinc</keyword>